<evidence type="ECO:0008006" key="3">
    <source>
        <dbReference type="Google" id="ProtNLM"/>
    </source>
</evidence>
<accession>A0A4Q4MD75</accession>
<reference evidence="2" key="1">
    <citation type="journal article" date="2019" name="bioRxiv">
        <title>Genomics, evolutionary history and diagnostics of the Alternaria alternata species group including apple and Asian pear pathotypes.</title>
        <authorList>
            <person name="Armitage A.D."/>
            <person name="Cockerton H.M."/>
            <person name="Sreenivasaprasad S."/>
            <person name="Woodhall J.W."/>
            <person name="Lane C.R."/>
            <person name="Harrison R.J."/>
            <person name="Clarkson J.P."/>
        </authorList>
    </citation>
    <scope>NUCLEOTIDE SEQUENCE [LARGE SCALE GENOMIC DNA]</scope>
    <source>
        <strain evidence="2">FERA 1082</strain>
    </source>
</reference>
<dbReference type="EMBL" id="PDXA01000022">
    <property type="protein sequence ID" value="RYN48684.1"/>
    <property type="molecule type" value="Genomic_DNA"/>
</dbReference>
<evidence type="ECO:0000313" key="2">
    <source>
        <dbReference type="Proteomes" id="UP000292402"/>
    </source>
</evidence>
<dbReference type="AlphaFoldDB" id="A0A4Q4MD75"/>
<protein>
    <recommendedName>
        <fullName evidence="3">F-box domain-containing protein</fullName>
    </recommendedName>
</protein>
<sequence length="434" mass="49669">MTHLPPINLVGLINRYAPAQASILQQLEIRDIISLSRVCKKLSHVYNTTIKTQYNINNGLRRFFNSPNEFRNVQAETDAIICNSTALYFFLRRPFTGISIFVGKGTSATRMLDYLKEDGWHEIGETVAHEKYDGLHYFDKHTASCPNRVRKNETDNWNPCFCPHLCLGATCESALSTALFDPHVTEALNIITWSHAYSLLPYTTFILKRSFLLENAVNRSPQRLGQVLRSKKHILDLPTEPLDLRDAQNANPTALSPPALSRQLVSRVDHGHRRMGDRHTWTIALDTDGIRQPTKSTIPITYASFRIIPEPNPPPIEDNHGRLRDTPSYYYVLFNSVAAQCLKYEYLVDPTDGGNPACSIVARRYKEISFTQIEALEDVEKPPRWISNGSTSLRHGWEKFGCEVPVSWKWYDDEVEELLRSRWDRDSPLEGRLI</sequence>
<organism evidence="1 2">
    <name type="scientific">Alternaria tenuissima</name>
    <dbReference type="NCBI Taxonomy" id="119927"/>
    <lineage>
        <taxon>Eukaryota</taxon>
        <taxon>Fungi</taxon>
        <taxon>Dikarya</taxon>
        <taxon>Ascomycota</taxon>
        <taxon>Pezizomycotina</taxon>
        <taxon>Dothideomycetes</taxon>
        <taxon>Pleosporomycetidae</taxon>
        <taxon>Pleosporales</taxon>
        <taxon>Pleosporineae</taxon>
        <taxon>Pleosporaceae</taxon>
        <taxon>Alternaria</taxon>
        <taxon>Alternaria sect. Alternaria</taxon>
        <taxon>Alternaria alternata complex</taxon>
    </lineage>
</organism>
<gene>
    <name evidence="1" type="ORF">AA0114_g6995</name>
</gene>
<dbReference type="Proteomes" id="UP000292402">
    <property type="component" value="Unassembled WGS sequence"/>
</dbReference>
<evidence type="ECO:0000313" key="1">
    <source>
        <dbReference type="EMBL" id="RYN48684.1"/>
    </source>
</evidence>
<proteinExistence type="predicted"/>
<name>A0A4Q4MD75_9PLEO</name>
<comment type="caution">
    <text evidence="1">The sequence shown here is derived from an EMBL/GenBank/DDBJ whole genome shotgun (WGS) entry which is preliminary data.</text>
</comment>